<dbReference type="Proteomes" id="UP000251314">
    <property type="component" value="Unassembled WGS sequence"/>
</dbReference>
<dbReference type="EMBL" id="RCML01000200">
    <property type="protein sequence ID" value="KAG2985993.1"/>
    <property type="molecule type" value="Genomic_DNA"/>
</dbReference>
<evidence type="ECO:0000313" key="1">
    <source>
        <dbReference type="EMBL" id="KAG2859653.1"/>
    </source>
</evidence>
<comment type="caution">
    <text evidence="6">The sequence shown here is derived from an EMBL/GenBank/DDBJ whole genome shotgun (WGS) entry which is preliminary data.</text>
</comment>
<reference evidence="6 7" key="1">
    <citation type="submission" date="2018-01" db="EMBL/GenBank/DDBJ databases">
        <title>Draft genome of the strawberry crown rot pathogen Phytophthora cactorum.</title>
        <authorList>
            <person name="Armitage A.D."/>
            <person name="Lysoe E."/>
            <person name="Nellist C.F."/>
            <person name="Harrison R.J."/>
            <person name="Brurberg M.B."/>
        </authorList>
    </citation>
    <scope>NUCLEOTIDE SEQUENCE [LARGE SCALE GENOMIC DNA]</scope>
    <source>
        <strain evidence="6 7">10300</strain>
    </source>
</reference>
<evidence type="ECO:0000313" key="2">
    <source>
        <dbReference type="EMBL" id="KAG2926672.1"/>
    </source>
</evidence>
<dbReference type="EMBL" id="RCMK01000198">
    <property type="protein sequence ID" value="KAG2944741.1"/>
    <property type="molecule type" value="Genomic_DNA"/>
</dbReference>
<dbReference type="Proteomes" id="UP000736787">
    <property type="component" value="Unassembled WGS sequence"/>
</dbReference>
<evidence type="ECO:0000313" key="4">
    <source>
        <dbReference type="EMBL" id="KAG2985993.1"/>
    </source>
</evidence>
<keyword evidence="7" id="KW-1185">Reference proteome</keyword>
<dbReference type="OrthoDB" id="115111at2759"/>
<protein>
    <submittedName>
        <fullName evidence="6">Uncharacterized protein</fullName>
    </submittedName>
</protein>
<organism evidence="6 7">
    <name type="scientific">Phytophthora cactorum</name>
    <dbReference type="NCBI Taxonomy" id="29920"/>
    <lineage>
        <taxon>Eukaryota</taxon>
        <taxon>Sar</taxon>
        <taxon>Stramenopiles</taxon>
        <taxon>Oomycota</taxon>
        <taxon>Peronosporomycetes</taxon>
        <taxon>Peronosporales</taxon>
        <taxon>Peronosporaceae</taxon>
        <taxon>Phytophthora</taxon>
    </lineage>
</organism>
<name>A0A329SGA6_9STRA</name>
<accession>A0A329SGA6</accession>
<evidence type="ECO:0000313" key="6">
    <source>
        <dbReference type="EMBL" id="RAW35591.1"/>
    </source>
</evidence>
<dbReference type="Proteomes" id="UP000774804">
    <property type="component" value="Unassembled WGS sequence"/>
</dbReference>
<dbReference type="Proteomes" id="UP000697107">
    <property type="component" value="Unassembled WGS sequence"/>
</dbReference>
<reference evidence="5" key="2">
    <citation type="submission" date="2018-05" db="EMBL/GenBank/DDBJ databases">
        <title>Effector identification in a new, highly contiguous assembly of the strawberry crown rot pathogen Phytophthora cactorum.</title>
        <authorList>
            <person name="Armitage A.D."/>
            <person name="Nellist C.F."/>
            <person name="Bates H."/>
            <person name="Vickerstaff R.J."/>
            <person name="Harrison R.J."/>
        </authorList>
    </citation>
    <scope>NUCLEOTIDE SEQUENCE</scope>
    <source>
        <strain evidence="1">15-7</strain>
        <strain evidence="2">4032</strain>
        <strain evidence="3">4040</strain>
        <strain evidence="4">P415</strain>
        <strain evidence="5">P421</strain>
    </source>
</reference>
<evidence type="ECO:0000313" key="3">
    <source>
        <dbReference type="EMBL" id="KAG2944741.1"/>
    </source>
</evidence>
<dbReference type="EMBL" id="RCMV01000171">
    <property type="protein sequence ID" value="KAG3222714.1"/>
    <property type="molecule type" value="Genomic_DNA"/>
</dbReference>
<evidence type="ECO:0000313" key="5">
    <source>
        <dbReference type="EMBL" id="KAG3222714.1"/>
    </source>
</evidence>
<proteinExistence type="predicted"/>
<dbReference type="EMBL" id="RCMI01000193">
    <property type="protein sequence ID" value="KAG2926672.1"/>
    <property type="molecule type" value="Genomic_DNA"/>
</dbReference>
<dbReference type="EMBL" id="RCMG01000209">
    <property type="protein sequence ID" value="KAG2859653.1"/>
    <property type="molecule type" value="Genomic_DNA"/>
</dbReference>
<gene>
    <name evidence="6" type="ORF">PC110_g8131</name>
    <name evidence="1" type="ORF">PC113_g8761</name>
    <name evidence="2" type="ORF">PC115_g7838</name>
    <name evidence="3" type="ORF">PC117_g8939</name>
    <name evidence="4" type="ORF">PC118_g8054</name>
    <name evidence="5" type="ORF">PC129_g6588</name>
</gene>
<sequence length="224" mass="25809">MIQLFYSDKSTVEKSQSFWNASVKVSTCLNETARLSVFRGCLKGKTGENRWMYSPINEFETLRRGVHNQFICHTPLQMIERLKNAKREKGISIEVWADLVLSLCDAAQCTDPQMRYLYFLAGLQSKEWKAALSTSMVSTIPQAVTLLLYKSMLFPNEDDAEFADEAKVKPVPENAMVQQMMTMMQQTQNPLVQQPKQLARSPWSPRRVEHTAAVHDAYFLTFRW</sequence>
<evidence type="ECO:0000313" key="7">
    <source>
        <dbReference type="Proteomes" id="UP000251314"/>
    </source>
</evidence>
<dbReference type="VEuPathDB" id="FungiDB:PC110_g8131"/>
<dbReference type="Proteomes" id="UP000760860">
    <property type="component" value="Unassembled WGS sequence"/>
</dbReference>
<dbReference type="AlphaFoldDB" id="A0A329SGA6"/>
<dbReference type="EMBL" id="MJFZ01000164">
    <property type="protein sequence ID" value="RAW35591.1"/>
    <property type="molecule type" value="Genomic_DNA"/>
</dbReference>
<dbReference type="Proteomes" id="UP000735874">
    <property type="component" value="Unassembled WGS sequence"/>
</dbReference>